<evidence type="ECO:0000313" key="2">
    <source>
        <dbReference type="Proteomes" id="UP001140949"/>
    </source>
</evidence>
<accession>A0AAX6GHQ4</accession>
<protein>
    <submittedName>
        <fullName evidence="1">Leucine-rich repeat extensin-like protein 4</fullName>
    </submittedName>
</protein>
<reference evidence="1" key="1">
    <citation type="journal article" date="2023" name="GigaByte">
        <title>Genome assembly of the bearded iris, Iris pallida Lam.</title>
        <authorList>
            <person name="Bruccoleri R.E."/>
            <person name="Oakeley E.J."/>
            <person name="Faust A.M.E."/>
            <person name="Altorfer M."/>
            <person name="Dessus-Babus S."/>
            <person name="Burckhardt D."/>
            <person name="Oertli M."/>
            <person name="Naumann U."/>
            <person name="Petersen F."/>
            <person name="Wong J."/>
        </authorList>
    </citation>
    <scope>NUCLEOTIDE SEQUENCE</scope>
    <source>
        <strain evidence="1">GSM-AAB239-AS_SAM_17_03QT</strain>
    </source>
</reference>
<dbReference type="Proteomes" id="UP001140949">
    <property type="component" value="Unassembled WGS sequence"/>
</dbReference>
<comment type="caution">
    <text evidence="1">The sequence shown here is derived from an EMBL/GenBank/DDBJ whole genome shotgun (WGS) entry which is preliminary data.</text>
</comment>
<keyword evidence="2" id="KW-1185">Reference proteome</keyword>
<sequence length="112" mass="12442">MIIVCWLGSTSGRRWSVMARRWTGWPILVASDGGPTLVEVVLVGGGLWEELLVAVASVEWCRGGRIRECCRQRLEFMVFGLSRGCYQGCILHDTGGVVSGMCPTREMDLMYI</sequence>
<dbReference type="EMBL" id="JANAVB010019600">
    <property type="protein sequence ID" value="KAJ6828229.1"/>
    <property type="molecule type" value="Genomic_DNA"/>
</dbReference>
<proteinExistence type="predicted"/>
<reference evidence="1" key="2">
    <citation type="submission" date="2023-04" db="EMBL/GenBank/DDBJ databases">
        <authorList>
            <person name="Bruccoleri R.E."/>
            <person name="Oakeley E.J."/>
            <person name="Faust A.-M."/>
            <person name="Dessus-Babus S."/>
            <person name="Altorfer M."/>
            <person name="Burckhardt D."/>
            <person name="Oertli M."/>
            <person name="Naumann U."/>
            <person name="Petersen F."/>
            <person name="Wong J."/>
        </authorList>
    </citation>
    <scope>NUCLEOTIDE SEQUENCE</scope>
    <source>
        <strain evidence="1">GSM-AAB239-AS_SAM_17_03QT</strain>
        <tissue evidence="1">Leaf</tissue>
    </source>
</reference>
<evidence type="ECO:0000313" key="1">
    <source>
        <dbReference type="EMBL" id="KAJ6828229.1"/>
    </source>
</evidence>
<gene>
    <name evidence="1" type="ORF">M6B38_364020</name>
</gene>
<dbReference type="AlphaFoldDB" id="A0AAX6GHQ4"/>
<name>A0AAX6GHQ4_IRIPA</name>
<organism evidence="1 2">
    <name type="scientific">Iris pallida</name>
    <name type="common">Sweet iris</name>
    <dbReference type="NCBI Taxonomy" id="29817"/>
    <lineage>
        <taxon>Eukaryota</taxon>
        <taxon>Viridiplantae</taxon>
        <taxon>Streptophyta</taxon>
        <taxon>Embryophyta</taxon>
        <taxon>Tracheophyta</taxon>
        <taxon>Spermatophyta</taxon>
        <taxon>Magnoliopsida</taxon>
        <taxon>Liliopsida</taxon>
        <taxon>Asparagales</taxon>
        <taxon>Iridaceae</taxon>
        <taxon>Iridoideae</taxon>
        <taxon>Irideae</taxon>
        <taxon>Iris</taxon>
    </lineage>
</organism>